<evidence type="ECO:0000256" key="1">
    <source>
        <dbReference type="ARBA" id="ARBA00023015"/>
    </source>
</evidence>
<dbReference type="SUPFAM" id="SSF47413">
    <property type="entry name" value="lambda repressor-like DNA-binding domains"/>
    <property type="match status" value="1"/>
</dbReference>
<dbReference type="InterPro" id="IPR010982">
    <property type="entry name" value="Lambda_DNA-bd_dom_sf"/>
</dbReference>
<dbReference type="SMART" id="SM00354">
    <property type="entry name" value="HTH_LACI"/>
    <property type="match status" value="1"/>
</dbReference>
<protein>
    <submittedName>
        <fullName evidence="5">LacI family transcriptional regulator</fullName>
    </submittedName>
</protein>
<gene>
    <name evidence="5" type="ORF">D3870_04815</name>
</gene>
<keyword evidence="2" id="KW-0238">DNA-binding</keyword>
<proteinExistence type="predicted"/>
<dbReference type="Gene3D" id="3.40.50.2300">
    <property type="match status" value="2"/>
</dbReference>
<evidence type="ECO:0000256" key="3">
    <source>
        <dbReference type="ARBA" id="ARBA00023163"/>
    </source>
</evidence>
<reference evidence="5 6" key="1">
    <citation type="submission" date="2018-09" db="EMBL/GenBank/DDBJ databases">
        <authorList>
            <person name="Zhu H."/>
        </authorList>
    </citation>
    <scope>NUCLEOTIDE SEQUENCE [LARGE SCALE GENOMIC DNA]</scope>
    <source>
        <strain evidence="5 6">K2R10-39</strain>
    </source>
</reference>
<keyword evidence="3" id="KW-0804">Transcription</keyword>
<dbReference type="PROSITE" id="PS50932">
    <property type="entry name" value="HTH_LACI_2"/>
    <property type="match status" value="1"/>
</dbReference>
<dbReference type="EMBL" id="QYUN01000002">
    <property type="protein sequence ID" value="RJG05435.1"/>
    <property type="molecule type" value="Genomic_DNA"/>
</dbReference>
<dbReference type="PANTHER" id="PTHR30146:SF109">
    <property type="entry name" value="HTH-TYPE TRANSCRIPTIONAL REGULATOR GALS"/>
    <property type="match status" value="1"/>
</dbReference>
<dbReference type="Gene3D" id="1.10.260.40">
    <property type="entry name" value="lambda repressor-like DNA-binding domains"/>
    <property type="match status" value="1"/>
</dbReference>
<comment type="caution">
    <text evidence="5">The sequence shown here is derived from an EMBL/GenBank/DDBJ whole genome shotgun (WGS) entry which is preliminary data.</text>
</comment>
<dbReference type="InterPro" id="IPR028082">
    <property type="entry name" value="Peripla_BP_I"/>
</dbReference>
<evidence type="ECO:0000256" key="2">
    <source>
        <dbReference type="ARBA" id="ARBA00023125"/>
    </source>
</evidence>
<evidence type="ECO:0000313" key="5">
    <source>
        <dbReference type="EMBL" id="RJG05435.1"/>
    </source>
</evidence>
<keyword evidence="1" id="KW-0805">Transcription regulation</keyword>
<sequence length="358" mass="38169">MSKDLPSDSLSPLPSSARATLNDVASHAGVDVSTASRVLRGDQKQRVGEETRLRILEAAKRLDYQPNITARSLRVAKTFSLGIAVPQLDNPVFSQMIIGAERGARERGYSLLIAHIEEGFPDDDAYERLASANRVDGLLITTLDDNSVVLRAARKARVPVVLLNRAMQGIDNSIYFDSSEAARIAVRHLIDLGHTRIAHLSGQLNPSTGIGRFAGYRDALAEAGIPFDPGLVAVSGYTIKGGAEAMRTVLRQAGTSPTAVFAITLAAAAGAIMAIQQYGIRVPEDLSVVTVHDGPIAEAMFPPLTTVQMPVEQMGYDGAIGLIDLIEGRKTQINSMLHPLQLVVRGSTAAPGQPHDVA</sequence>
<evidence type="ECO:0000259" key="4">
    <source>
        <dbReference type="PROSITE" id="PS50932"/>
    </source>
</evidence>
<dbReference type="InterPro" id="IPR000843">
    <property type="entry name" value="HTH_LacI"/>
</dbReference>
<dbReference type="GO" id="GO:0003700">
    <property type="term" value="F:DNA-binding transcription factor activity"/>
    <property type="evidence" value="ECO:0007669"/>
    <property type="project" value="TreeGrafter"/>
</dbReference>
<feature type="domain" description="HTH lacI-type" evidence="4">
    <location>
        <begin position="19"/>
        <end position="75"/>
    </location>
</feature>
<dbReference type="PANTHER" id="PTHR30146">
    <property type="entry name" value="LACI-RELATED TRANSCRIPTIONAL REPRESSOR"/>
    <property type="match status" value="1"/>
</dbReference>
<dbReference type="OrthoDB" id="9805642at2"/>
<dbReference type="CDD" id="cd06267">
    <property type="entry name" value="PBP1_LacI_sugar_binding-like"/>
    <property type="match status" value="1"/>
</dbReference>
<keyword evidence="6" id="KW-1185">Reference proteome</keyword>
<accession>A0A418WZC8</accession>
<evidence type="ECO:0000313" key="6">
    <source>
        <dbReference type="Proteomes" id="UP000285190"/>
    </source>
</evidence>
<dbReference type="SUPFAM" id="SSF53822">
    <property type="entry name" value="Periplasmic binding protein-like I"/>
    <property type="match status" value="1"/>
</dbReference>
<dbReference type="InterPro" id="IPR046335">
    <property type="entry name" value="LacI/GalR-like_sensor"/>
</dbReference>
<dbReference type="AlphaFoldDB" id="A0A418WZC8"/>
<dbReference type="Pfam" id="PF13377">
    <property type="entry name" value="Peripla_BP_3"/>
    <property type="match status" value="1"/>
</dbReference>
<dbReference type="GO" id="GO:0000976">
    <property type="term" value="F:transcription cis-regulatory region binding"/>
    <property type="evidence" value="ECO:0007669"/>
    <property type="project" value="TreeGrafter"/>
</dbReference>
<organism evidence="5 6">
    <name type="scientific">Noviherbaspirillum cavernae</name>
    <dbReference type="NCBI Taxonomy" id="2320862"/>
    <lineage>
        <taxon>Bacteria</taxon>
        <taxon>Pseudomonadati</taxon>
        <taxon>Pseudomonadota</taxon>
        <taxon>Betaproteobacteria</taxon>
        <taxon>Burkholderiales</taxon>
        <taxon>Oxalobacteraceae</taxon>
        <taxon>Noviherbaspirillum</taxon>
    </lineage>
</organism>
<name>A0A418WZC8_9BURK</name>
<dbReference type="Proteomes" id="UP000285190">
    <property type="component" value="Unassembled WGS sequence"/>
</dbReference>
<dbReference type="CDD" id="cd01392">
    <property type="entry name" value="HTH_LacI"/>
    <property type="match status" value="1"/>
</dbReference>
<dbReference type="Pfam" id="PF00356">
    <property type="entry name" value="LacI"/>
    <property type="match status" value="1"/>
</dbReference>